<name>A0A392SJT5_9FABA</name>
<protein>
    <submittedName>
        <fullName evidence="2">Uncharacterized protein</fullName>
    </submittedName>
</protein>
<reference evidence="2 3" key="1">
    <citation type="journal article" date="2018" name="Front. Plant Sci.">
        <title>Red Clover (Trifolium pratense) and Zigzag Clover (T. medium) - A Picture of Genomic Similarities and Differences.</title>
        <authorList>
            <person name="Dluhosova J."/>
            <person name="Istvanek J."/>
            <person name="Nedelnik J."/>
            <person name="Repkova J."/>
        </authorList>
    </citation>
    <scope>NUCLEOTIDE SEQUENCE [LARGE SCALE GENOMIC DNA]</scope>
    <source>
        <strain evidence="3">cv. 10/8</strain>
        <tissue evidence="2">Leaf</tissue>
    </source>
</reference>
<dbReference type="EMBL" id="LXQA010396374">
    <property type="protein sequence ID" value="MCI49133.1"/>
    <property type="molecule type" value="Genomic_DNA"/>
</dbReference>
<feature type="compositionally biased region" description="Basic and acidic residues" evidence="1">
    <location>
        <begin position="88"/>
        <end position="102"/>
    </location>
</feature>
<feature type="non-terminal residue" evidence="2">
    <location>
        <position position="1"/>
    </location>
</feature>
<evidence type="ECO:0000256" key="1">
    <source>
        <dbReference type="SAM" id="MobiDB-lite"/>
    </source>
</evidence>
<evidence type="ECO:0000313" key="3">
    <source>
        <dbReference type="Proteomes" id="UP000265520"/>
    </source>
</evidence>
<feature type="region of interest" description="Disordered" evidence="1">
    <location>
        <begin position="83"/>
        <end position="102"/>
    </location>
</feature>
<feature type="compositionally biased region" description="Polar residues" evidence="1">
    <location>
        <begin position="60"/>
        <end position="69"/>
    </location>
</feature>
<sequence length="102" mass="10915">AIPEAIPEVEPVVEEVKDIEVNMPELKGPEISVDPSNASKDKASSSTDSLNWEEMMSESDVPTRSGGSSILAVSSTSKLSADLGVTPEEFKQMHETKPDEAL</sequence>
<feature type="non-terminal residue" evidence="2">
    <location>
        <position position="102"/>
    </location>
</feature>
<organism evidence="2 3">
    <name type="scientific">Trifolium medium</name>
    <dbReference type="NCBI Taxonomy" id="97028"/>
    <lineage>
        <taxon>Eukaryota</taxon>
        <taxon>Viridiplantae</taxon>
        <taxon>Streptophyta</taxon>
        <taxon>Embryophyta</taxon>
        <taxon>Tracheophyta</taxon>
        <taxon>Spermatophyta</taxon>
        <taxon>Magnoliopsida</taxon>
        <taxon>eudicotyledons</taxon>
        <taxon>Gunneridae</taxon>
        <taxon>Pentapetalae</taxon>
        <taxon>rosids</taxon>
        <taxon>fabids</taxon>
        <taxon>Fabales</taxon>
        <taxon>Fabaceae</taxon>
        <taxon>Papilionoideae</taxon>
        <taxon>50 kb inversion clade</taxon>
        <taxon>NPAAA clade</taxon>
        <taxon>Hologalegina</taxon>
        <taxon>IRL clade</taxon>
        <taxon>Trifolieae</taxon>
        <taxon>Trifolium</taxon>
    </lineage>
</organism>
<comment type="caution">
    <text evidence="2">The sequence shown here is derived from an EMBL/GenBank/DDBJ whole genome shotgun (WGS) entry which is preliminary data.</text>
</comment>
<dbReference type="Proteomes" id="UP000265520">
    <property type="component" value="Unassembled WGS sequence"/>
</dbReference>
<keyword evidence="3" id="KW-1185">Reference proteome</keyword>
<proteinExistence type="predicted"/>
<dbReference type="AlphaFoldDB" id="A0A392SJT5"/>
<feature type="region of interest" description="Disordered" evidence="1">
    <location>
        <begin position="20"/>
        <end position="69"/>
    </location>
</feature>
<evidence type="ECO:0000313" key="2">
    <source>
        <dbReference type="EMBL" id="MCI49133.1"/>
    </source>
</evidence>
<accession>A0A392SJT5</accession>